<accession>A0A4V2QZG1</accession>
<dbReference type="Proteomes" id="UP000294963">
    <property type="component" value="Unassembled WGS sequence"/>
</dbReference>
<proteinExistence type="predicted"/>
<dbReference type="EMBL" id="SLVJ01000031">
    <property type="protein sequence ID" value="TCM60688.1"/>
    <property type="molecule type" value="Genomic_DNA"/>
</dbReference>
<evidence type="ECO:0000313" key="2">
    <source>
        <dbReference type="Proteomes" id="UP000294963"/>
    </source>
</evidence>
<sequence length="161" mass="18584">MKNTSKEHLELIETYIENGSEEVYVDLIAGRTDLVMVVDWREHDEEIIHYCEDILETDHLSVETVDADNAQGFELTILYKDQRVPVVYPESGSERDTTIITLNQVLQPDYEIRLCNASLGSDTIEFLPLATATWEKLERRWGRNELEDYFSKIDAGSCFFG</sequence>
<dbReference type="OrthoDB" id="5194528at2"/>
<name>A0A4V2QZG1_ACICA</name>
<reference evidence="1 2" key="1">
    <citation type="submission" date="2019-03" db="EMBL/GenBank/DDBJ databases">
        <title>Genomic analyses of the natural microbiome of Caenorhabditis elegans.</title>
        <authorList>
            <person name="Samuel B."/>
        </authorList>
    </citation>
    <scope>NUCLEOTIDE SEQUENCE [LARGE SCALE GENOMIC DNA]</scope>
    <source>
        <strain evidence="1 2">JUb89</strain>
    </source>
</reference>
<evidence type="ECO:0000313" key="1">
    <source>
        <dbReference type="EMBL" id="TCM60688.1"/>
    </source>
</evidence>
<comment type="caution">
    <text evidence="1">The sequence shown here is derived from an EMBL/GenBank/DDBJ whole genome shotgun (WGS) entry which is preliminary data.</text>
</comment>
<organism evidence="1 2">
    <name type="scientific">Acinetobacter calcoaceticus</name>
    <dbReference type="NCBI Taxonomy" id="471"/>
    <lineage>
        <taxon>Bacteria</taxon>
        <taxon>Pseudomonadati</taxon>
        <taxon>Pseudomonadota</taxon>
        <taxon>Gammaproteobacteria</taxon>
        <taxon>Moraxellales</taxon>
        <taxon>Moraxellaceae</taxon>
        <taxon>Acinetobacter</taxon>
        <taxon>Acinetobacter calcoaceticus/baumannii complex</taxon>
    </lineage>
</organism>
<dbReference type="AlphaFoldDB" id="A0A4V2QZG1"/>
<gene>
    <name evidence="1" type="ORF">EC844_13127</name>
</gene>
<protein>
    <submittedName>
        <fullName evidence="1">Uncharacterized protein</fullName>
    </submittedName>
</protein>
<keyword evidence="2" id="KW-1185">Reference proteome</keyword>